<dbReference type="PRINTS" id="PR01415">
    <property type="entry name" value="ANKYRIN"/>
</dbReference>
<dbReference type="InterPro" id="IPR001660">
    <property type="entry name" value="SAM"/>
</dbReference>
<evidence type="ECO:0000256" key="3">
    <source>
        <dbReference type="PROSITE-ProRule" id="PRU00023"/>
    </source>
</evidence>
<dbReference type="SMART" id="SM00462">
    <property type="entry name" value="PTB"/>
    <property type="match status" value="1"/>
</dbReference>
<evidence type="ECO:0008006" key="9">
    <source>
        <dbReference type="Google" id="ProtNLM"/>
    </source>
</evidence>
<feature type="domain" description="SAM" evidence="6">
    <location>
        <begin position="916"/>
        <end position="981"/>
    </location>
</feature>
<dbReference type="PANTHER" id="PTHR24174:SF1">
    <property type="entry name" value="IP14385P"/>
    <property type="match status" value="1"/>
</dbReference>
<dbReference type="PANTHER" id="PTHR24174">
    <property type="entry name" value="ANKYRIN REPEAT AND STERILE ALPHA MOTIF DOMAIN-CONTAINING PROTEIN 1"/>
    <property type="match status" value="1"/>
</dbReference>
<name>A0A5N4AQ28_PHOPY</name>
<dbReference type="GO" id="GO:0005829">
    <property type="term" value="C:cytosol"/>
    <property type="evidence" value="ECO:0007669"/>
    <property type="project" value="TreeGrafter"/>
</dbReference>
<dbReference type="Pfam" id="PF00536">
    <property type="entry name" value="SAM_1"/>
    <property type="match status" value="1"/>
</dbReference>
<dbReference type="InterPro" id="IPR006020">
    <property type="entry name" value="PTB/PI_dom"/>
</dbReference>
<dbReference type="PROSITE" id="PS50105">
    <property type="entry name" value="SAM_DOMAIN"/>
    <property type="match status" value="2"/>
</dbReference>
<dbReference type="Gene3D" id="2.30.29.30">
    <property type="entry name" value="Pleckstrin-homology domain (PH domain)/Phosphotyrosine-binding domain (PTB)"/>
    <property type="match status" value="1"/>
</dbReference>
<evidence type="ECO:0000256" key="2">
    <source>
        <dbReference type="ARBA" id="ARBA00023043"/>
    </source>
</evidence>
<feature type="region of interest" description="Disordered" evidence="4">
    <location>
        <begin position="1086"/>
        <end position="1128"/>
    </location>
</feature>
<feature type="repeat" description="ANK" evidence="3">
    <location>
        <begin position="149"/>
        <end position="171"/>
    </location>
</feature>
<dbReference type="CDD" id="cd01274">
    <property type="entry name" value="PTB_Anks"/>
    <property type="match status" value="1"/>
</dbReference>
<dbReference type="InParanoid" id="A0A5N4AQ28"/>
<dbReference type="Gene3D" id="1.10.150.50">
    <property type="entry name" value="Transcription Factor, Ets-1"/>
    <property type="match status" value="2"/>
</dbReference>
<feature type="region of interest" description="Disordered" evidence="4">
    <location>
        <begin position="1285"/>
        <end position="1313"/>
    </location>
</feature>
<feature type="repeat" description="ANK" evidence="3">
    <location>
        <begin position="48"/>
        <end position="80"/>
    </location>
</feature>
<gene>
    <name evidence="7" type="ORF">PPYR_07291</name>
</gene>
<feature type="repeat" description="ANK" evidence="3">
    <location>
        <begin position="116"/>
        <end position="148"/>
    </location>
</feature>
<feature type="region of interest" description="Disordered" evidence="4">
    <location>
        <begin position="290"/>
        <end position="339"/>
    </location>
</feature>
<keyword evidence="2 3" id="KW-0040">ANK repeat</keyword>
<feature type="repeat" description="ANK" evidence="3">
    <location>
        <begin position="221"/>
        <end position="253"/>
    </location>
</feature>
<evidence type="ECO:0000259" key="5">
    <source>
        <dbReference type="PROSITE" id="PS01179"/>
    </source>
</evidence>
<feature type="compositionally biased region" description="Pro residues" evidence="4">
    <location>
        <begin position="715"/>
        <end position="724"/>
    </location>
</feature>
<evidence type="ECO:0000256" key="1">
    <source>
        <dbReference type="ARBA" id="ARBA00022737"/>
    </source>
</evidence>
<feature type="domain" description="SAM" evidence="6">
    <location>
        <begin position="995"/>
        <end position="1060"/>
    </location>
</feature>
<feature type="region of interest" description="Disordered" evidence="4">
    <location>
        <begin position="833"/>
        <end position="864"/>
    </location>
</feature>
<dbReference type="InterPro" id="IPR011993">
    <property type="entry name" value="PH-like_dom_sf"/>
</dbReference>
<evidence type="ECO:0000313" key="7">
    <source>
        <dbReference type="EMBL" id="KAB0799411.1"/>
    </source>
</evidence>
<evidence type="ECO:0000259" key="6">
    <source>
        <dbReference type="PROSITE" id="PS50105"/>
    </source>
</evidence>
<dbReference type="SUPFAM" id="SSF48403">
    <property type="entry name" value="Ankyrin repeat"/>
    <property type="match status" value="1"/>
</dbReference>
<reference evidence="7 8" key="1">
    <citation type="journal article" date="2018" name="Elife">
        <title>Firefly genomes illuminate parallel origins of bioluminescence in beetles.</title>
        <authorList>
            <person name="Fallon T.R."/>
            <person name="Lower S.E."/>
            <person name="Chang C.H."/>
            <person name="Bessho-Uehara M."/>
            <person name="Martin G.J."/>
            <person name="Bewick A.J."/>
            <person name="Behringer M."/>
            <person name="Debat H.J."/>
            <person name="Wong I."/>
            <person name="Day J.C."/>
            <person name="Suvorov A."/>
            <person name="Silva C.J."/>
            <person name="Stanger-Hall K.F."/>
            <person name="Hall D.W."/>
            <person name="Schmitz R.J."/>
            <person name="Nelson D.R."/>
            <person name="Lewis S.M."/>
            <person name="Shigenobu S."/>
            <person name="Bybee S.M."/>
            <person name="Larracuente A.M."/>
            <person name="Oba Y."/>
            <person name="Weng J.K."/>
        </authorList>
    </citation>
    <scope>NUCLEOTIDE SEQUENCE [LARGE SCALE GENOMIC DNA]</scope>
    <source>
        <strain evidence="7">1611_PpyrPB1</strain>
        <tissue evidence="7">Whole body</tissue>
    </source>
</reference>
<feature type="domain" description="PID" evidence="5">
    <location>
        <begin position="1157"/>
        <end position="1303"/>
    </location>
</feature>
<keyword evidence="1" id="KW-0677">Repeat</keyword>
<dbReference type="FunCoup" id="A0A5N4AQ28">
    <property type="interactions" value="217"/>
</dbReference>
<dbReference type="InterPro" id="IPR002110">
    <property type="entry name" value="Ankyrin_rpt"/>
</dbReference>
<keyword evidence="8" id="KW-1185">Reference proteome</keyword>
<feature type="repeat" description="ANK" evidence="3">
    <location>
        <begin position="189"/>
        <end position="221"/>
    </location>
</feature>
<feature type="region of interest" description="Disordered" evidence="4">
    <location>
        <begin position="412"/>
        <end position="437"/>
    </location>
</feature>
<dbReference type="SUPFAM" id="SSF47769">
    <property type="entry name" value="SAM/Pointed domain"/>
    <property type="match status" value="2"/>
</dbReference>
<dbReference type="PROSITE" id="PS01179">
    <property type="entry name" value="PID"/>
    <property type="match status" value="1"/>
</dbReference>
<feature type="repeat" description="ANK" evidence="3">
    <location>
        <begin position="81"/>
        <end position="102"/>
    </location>
</feature>
<dbReference type="InterPro" id="IPR036770">
    <property type="entry name" value="Ankyrin_rpt-contain_sf"/>
</dbReference>
<dbReference type="PROSITE" id="PS50297">
    <property type="entry name" value="ANK_REP_REGION"/>
    <property type="match status" value="6"/>
</dbReference>
<evidence type="ECO:0000256" key="4">
    <source>
        <dbReference type="SAM" id="MobiDB-lite"/>
    </source>
</evidence>
<dbReference type="SUPFAM" id="SSF50729">
    <property type="entry name" value="PH domain-like"/>
    <property type="match status" value="1"/>
</dbReference>
<dbReference type="Proteomes" id="UP000327044">
    <property type="component" value="Unassembled WGS sequence"/>
</dbReference>
<organism evidence="7 8">
    <name type="scientific">Photinus pyralis</name>
    <name type="common">Common eastern firefly</name>
    <name type="synonym">Lampyris pyralis</name>
    <dbReference type="NCBI Taxonomy" id="7054"/>
    <lineage>
        <taxon>Eukaryota</taxon>
        <taxon>Metazoa</taxon>
        <taxon>Ecdysozoa</taxon>
        <taxon>Arthropoda</taxon>
        <taxon>Hexapoda</taxon>
        <taxon>Insecta</taxon>
        <taxon>Pterygota</taxon>
        <taxon>Neoptera</taxon>
        <taxon>Endopterygota</taxon>
        <taxon>Coleoptera</taxon>
        <taxon>Polyphaga</taxon>
        <taxon>Elateriformia</taxon>
        <taxon>Elateroidea</taxon>
        <taxon>Lampyridae</taxon>
        <taxon>Lampyrinae</taxon>
        <taxon>Photinus</taxon>
    </lineage>
</organism>
<feature type="region of interest" description="Disordered" evidence="4">
    <location>
        <begin position="372"/>
        <end position="391"/>
    </location>
</feature>
<dbReference type="InterPro" id="IPR013761">
    <property type="entry name" value="SAM/pointed_sf"/>
</dbReference>
<protein>
    <recommendedName>
        <fullName evidence="9">SAM domain-containing protein</fullName>
    </recommendedName>
</protein>
<dbReference type="Gene3D" id="1.25.40.20">
    <property type="entry name" value="Ankyrin repeat-containing domain"/>
    <property type="match status" value="2"/>
</dbReference>
<feature type="compositionally biased region" description="Low complexity" evidence="4">
    <location>
        <begin position="465"/>
        <end position="475"/>
    </location>
</feature>
<feature type="region of interest" description="Disordered" evidence="4">
    <location>
        <begin position="686"/>
        <end position="726"/>
    </location>
</feature>
<dbReference type="Pfam" id="PF07647">
    <property type="entry name" value="SAM_2"/>
    <property type="match status" value="1"/>
</dbReference>
<dbReference type="Pfam" id="PF12796">
    <property type="entry name" value="Ank_2"/>
    <property type="match status" value="3"/>
</dbReference>
<dbReference type="SMART" id="SM00248">
    <property type="entry name" value="ANK"/>
    <property type="match status" value="6"/>
</dbReference>
<feature type="region of interest" description="Disordered" evidence="4">
    <location>
        <begin position="458"/>
        <end position="528"/>
    </location>
</feature>
<evidence type="ECO:0000313" key="8">
    <source>
        <dbReference type="Proteomes" id="UP000327044"/>
    </source>
</evidence>
<accession>A0A5N4AQ28</accession>
<dbReference type="SMART" id="SM00454">
    <property type="entry name" value="SAM"/>
    <property type="match status" value="2"/>
</dbReference>
<proteinExistence type="predicted"/>
<feature type="compositionally biased region" description="Basic and acidic residues" evidence="4">
    <location>
        <begin position="846"/>
        <end position="859"/>
    </location>
</feature>
<dbReference type="InterPro" id="IPR033635">
    <property type="entry name" value="ANKS1/Caskin"/>
</dbReference>
<sequence length="1359" mass="152101">MGKDQELLEAARSGNVVVVEKILGQRAKRSGPLASLRRGPGANVQDSSGYTSLHHAALNGHKEIVRLLLDHDASPNIVDSKGSTALHLAAWSGNVDIVRLLLCGPSICNVNLTTKANETALHSAAQYGHTPVVHLLLEHGCDPGIRNNRGETALDLAAQYGRLEAVELLVRTYPSLIQPMQRAIPGMSFPHTSLHLASRNGHKAVVEVLLRSGFDVNVRTPSGTALHEAALCGKVEVVRTLLEHGADMSIRDAHHYTVMDLLSQFPAQATQEIVGIIKRYTRSWIAQDSDGESISQPFPPVPSTNSDIGSPYENVRPSSRGRSLTAEPSPGTSPHRWDFYRHARSVEGVEDRRTSGTSAMSMRFSRFYQSLPSNKRTKRPPKLSTLHDPRSIPSQMGSITFAFSEKICIRERDSSESSYRTASDCSRDSDNSLFHTPPAPKLFMDSSGHSEDLHFLTNHREADRTSLSSTASSTSYPRRPDSGGTPFYMPMNNIKGGRSPGSNNKVSPTPPKKPPRRNLSGSPTHLHPMSMSIDGVSNNAYEYVFLAHSGTRSHSDLNELQHEKKRERLVHGRSVDQYVEMNTVFNIALDEEEERPVKELHRGKSEDLDTRKALTRLEPVAITSVYENMIVKQQNPKRKLRRNPEVYEEYDFRNKEDQVKTSCSAPASTFVSSAFIMIKDDYQDSYNETSDDERHIQRVPKSKNNPLSPTHYQQPPTPDHPPPSAIHAENTIYERVRPLSQEYKRKSKDMETETQEEYLLICDESSESFSSSVSLSDKSCDNVLEEYHSDAPFAGLCKGSAKTTDGSHKPPERPKTLKKLKNVYDNSLDCSTKLDQKSRSNSSSSSEKDCDNKENKERVTSLSPFDEQEEWAKIQEIMASFGTGIVRESVFVTELEKEFQTRLMSLSVSQNNLNPGSVHTIDQWLQNLDMNDYVGLFVTNGFDDLDFLNGVLEESDLKEMGIVSELERQLILDSCKRLPLKVNDQTFYNNNNVEEQIDSVEQWLRKIHLGQYAETFAKHLYHDMSRIKRIWDVELSAVLEIEKIGHRKRILASVSSGEHIMPGPKLEDLHTDINTLKSNIQTLKAELRSPSAHAPKDTSGTGTLRHRHKKSRPAPPPPINIPKKEESRKPAELFVGGNNSIKSQWRHQPILLITGAIKYTANYLGSTSIREFKGTESTKKSILKIRKNTEDRNDQDIILSISYAGVKFINPVTQELICEHEIKNVNCACQDTECLTYFAYITRDPSNYYCHVFSTDTADHATDIILTLGQAFELAYQMALREQVTSKSKSNRENHKAAVSPGSVSSHSREFKDSSRADLKLNGHPLKMKPLTLSLAAEPVIDTHAQKTPTKINSGDIHA</sequence>
<comment type="caution">
    <text evidence="7">The sequence shown here is derived from an EMBL/GenBank/DDBJ whole genome shotgun (WGS) entry which is preliminary data.</text>
</comment>
<dbReference type="PROSITE" id="PS50088">
    <property type="entry name" value="ANK_REPEAT"/>
    <property type="match status" value="6"/>
</dbReference>
<dbReference type="Pfam" id="PF00640">
    <property type="entry name" value="PID"/>
    <property type="match status" value="1"/>
</dbReference>
<dbReference type="EMBL" id="VVIM01000005">
    <property type="protein sequence ID" value="KAB0799411.1"/>
    <property type="molecule type" value="Genomic_DNA"/>
</dbReference>